<keyword evidence="5" id="KW-1185">Reference proteome</keyword>
<dbReference type="OMA" id="GQVTRDH"/>
<dbReference type="InterPro" id="IPR007011">
    <property type="entry name" value="LEA_SMP_dom"/>
</dbReference>
<name>A0A7N2N3R1_QUELO</name>
<dbReference type="Gramene" id="QL12p021204:mrna">
    <property type="protein sequence ID" value="QL12p021204:mrna:CDS:1"/>
    <property type="gene ID" value="QL12p021204"/>
</dbReference>
<evidence type="ECO:0000256" key="1">
    <source>
        <dbReference type="ARBA" id="ARBA00010733"/>
    </source>
</evidence>
<accession>A0A7N2N3R1</accession>
<dbReference type="EMBL" id="LRBV02000012">
    <property type="status" value="NOT_ANNOTATED_CDS"/>
    <property type="molecule type" value="Genomic_DNA"/>
</dbReference>
<dbReference type="PANTHER" id="PTHR31174">
    <property type="entry name" value="SEED MATURATION FAMILY PROTEIN"/>
    <property type="match status" value="1"/>
</dbReference>
<evidence type="ECO:0000256" key="2">
    <source>
        <dbReference type="ARBA" id="ARBA00022737"/>
    </source>
</evidence>
<dbReference type="Pfam" id="PF04927">
    <property type="entry name" value="SMP"/>
    <property type="match status" value="1"/>
</dbReference>
<comment type="similarity">
    <text evidence="1">Belongs to the LEA type SMP family.</text>
</comment>
<evidence type="ECO:0000313" key="4">
    <source>
        <dbReference type="EnsemblPlants" id="QL12p021204:mrna:CDS:1"/>
    </source>
</evidence>
<dbReference type="EnsemblPlants" id="QL12p021204:mrna">
    <property type="protein sequence ID" value="QL12p021204:mrna:CDS:1"/>
    <property type="gene ID" value="QL12p021204"/>
</dbReference>
<dbReference type="PANTHER" id="PTHR31174:SF31">
    <property type="entry name" value="LATE EMBRYOGENESIS ABUNDANT PROTEIN 3"/>
    <property type="match status" value="1"/>
</dbReference>
<evidence type="ECO:0000313" key="5">
    <source>
        <dbReference type="Proteomes" id="UP000594261"/>
    </source>
</evidence>
<evidence type="ECO:0000259" key="3">
    <source>
        <dbReference type="Pfam" id="PF04927"/>
    </source>
</evidence>
<dbReference type="Proteomes" id="UP000594261">
    <property type="component" value="Chromosome 12"/>
</dbReference>
<dbReference type="InterPro" id="IPR042971">
    <property type="entry name" value="LEA_SMP"/>
</dbReference>
<feature type="domain" description="SMP" evidence="3">
    <location>
        <begin position="1"/>
        <end position="30"/>
    </location>
</feature>
<proteinExistence type="inferred from homology"/>
<dbReference type="InParanoid" id="A0A7N2N3R1"/>
<keyword evidence="2" id="KW-0677">Repeat</keyword>
<sequence length="78" mass="8217">MQAAENMVLGQIQKGGPAAVKQIAASVNERVGAAGHREATDIARNEGITVQETQVGGTRVITEEVDGLVNLICSSYFF</sequence>
<reference evidence="4" key="2">
    <citation type="submission" date="2021-01" db="UniProtKB">
        <authorList>
            <consortium name="EnsemblPlants"/>
        </authorList>
    </citation>
    <scope>IDENTIFICATION</scope>
</reference>
<reference evidence="4 5" key="1">
    <citation type="journal article" date="2016" name="G3 (Bethesda)">
        <title>First Draft Assembly and Annotation of the Genome of a California Endemic Oak Quercus lobata Nee (Fagaceae).</title>
        <authorList>
            <person name="Sork V.L."/>
            <person name="Fitz-Gibbon S.T."/>
            <person name="Puiu D."/>
            <person name="Crepeau M."/>
            <person name="Gugger P.F."/>
            <person name="Sherman R."/>
            <person name="Stevens K."/>
            <person name="Langley C.H."/>
            <person name="Pellegrini M."/>
            <person name="Salzberg S.L."/>
        </authorList>
    </citation>
    <scope>NUCLEOTIDE SEQUENCE [LARGE SCALE GENOMIC DNA]</scope>
    <source>
        <strain evidence="4 5">cv. SW786</strain>
    </source>
</reference>
<organism evidence="4 5">
    <name type="scientific">Quercus lobata</name>
    <name type="common">Valley oak</name>
    <dbReference type="NCBI Taxonomy" id="97700"/>
    <lineage>
        <taxon>Eukaryota</taxon>
        <taxon>Viridiplantae</taxon>
        <taxon>Streptophyta</taxon>
        <taxon>Embryophyta</taxon>
        <taxon>Tracheophyta</taxon>
        <taxon>Spermatophyta</taxon>
        <taxon>Magnoliopsida</taxon>
        <taxon>eudicotyledons</taxon>
        <taxon>Gunneridae</taxon>
        <taxon>Pentapetalae</taxon>
        <taxon>rosids</taxon>
        <taxon>fabids</taxon>
        <taxon>Fagales</taxon>
        <taxon>Fagaceae</taxon>
        <taxon>Quercus</taxon>
    </lineage>
</organism>
<protein>
    <recommendedName>
        <fullName evidence="3">SMP domain-containing protein</fullName>
    </recommendedName>
</protein>
<dbReference type="AlphaFoldDB" id="A0A7N2N3R1"/>